<evidence type="ECO:0000313" key="5">
    <source>
        <dbReference type="WBParaSite" id="SSLN_0000849301-mRNA-1"/>
    </source>
</evidence>
<dbReference type="OrthoDB" id="6271349at2759"/>
<keyword evidence="1" id="KW-0547">Nucleotide-binding</keyword>
<accession>A0A183SVC1</accession>
<dbReference type="EMBL" id="UYSU01034509">
    <property type="protein sequence ID" value="VDL94554.1"/>
    <property type="molecule type" value="Genomic_DNA"/>
</dbReference>
<dbReference type="STRING" id="70667.A0A183SVC1"/>
<dbReference type="SUPFAM" id="SSF55307">
    <property type="entry name" value="Tubulin C-terminal domain-like"/>
    <property type="match status" value="1"/>
</dbReference>
<evidence type="ECO:0000256" key="2">
    <source>
        <dbReference type="ARBA" id="ARBA00023134"/>
    </source>
</evidence>
<evidence type="ECO:0000313" key="3">
    <source>
        <dbReference type="EMBL" id="VDL94554.1"/>
    </source>
</evidence>
<gene>
    <name evidence="3" type="ORF">SSLN_LOCUS8169</name>
</gene>
<dbReference type="InterPro" id="IPR036525">
    <property type="entry name" value="Tubulin/FtsZ_GTPase_sf"/>
</dbReference>
<reference evidence="3 4" key="2">
    <citation type="submission" date="2018-11" db="EMBL/GenBank/DDBJ databases">
        <authorList>
            <consortium name="Pathogen Informatics"/>
        </authorList>
    </citation>
    <scope>NUCLEOTIDE SEQUENCE [LARGE SCALE GENOMIC DNA]</scope>
    <source>
        <strain evidence="3 4">NST_G2</strain>
    </source>
</reference>
<dbReference type="Gene3D" id="3.40.50.1440">
    <property type="entry name" value="Tubulin/FtsZ, GTPase domain"/>
    <property type="match status" value="1"/>
</dbReference>
<evidence type="ECO:0000313" key="4">
    <source>
        <dbReference type="Proteomes" id="UP000275846"/>
    </source>
</evidence>
<reference evidence="5" key="1">
    <citation type="submission" date="2016-06" db="UniProtKB">
        <authorList>
            <consortium name="WormBaseParasite"/>
        </authorList>
    </citation>
    <scope>IDENTIFICATION</scope>
</reference>
<proteinExistence type="predicted"/>
<keyword evidence="2" id="KW-0342">GTP-binding</keyword>
<sequence length="116" mass="13329">MNVDLNEISMNLVPFPRLHYLLAAQSPICSSLSPSAPRKLQARLRFVPWSREGWKVGHCQVPAAHLHHYLHVEGFEKSQFERSACNLSDLIDEYAFFENPTSEVPYPELPRLRIAD</sequence>
<dbReference type="GO" id="GO:0005525">
    <property type="term" value="F:GTP binding"/>
    <property type="evidence" value="ECO:0007669"/>
    <property type="project" value="UniProtKB-KW"/>
</dbReference>
<dbReference type="InterPro" id="IPR008280">
    <property type="entry name" value="Tub_FtsZ_C"/>
</dbReference>
<organism evidence="5">
    <name type="scientific">Schistocephalus solidus</name>
    <name type="common">Tapeworm</name>
    <dbReference type="NCBI Taxonomy" id="70667"/>
    <lineage>
        <taxon>Eukaryota</taxon>
        <taxon>Metazoa</taxon>
        <taxon>Spiralia</taxon>
        <taxon>Lophotrochozoa</taxon>
        <taxon>Platyhelminthes</taxon>
        <taxon>Cestoda</taxon>
        <taxon>Eucestoda</taxon>
        <taxon>Diphyllobothriidea</taxon>
        <taxon>Diphyllobothriidae</taxon>
        <taxon>Schistocephalus</taxon>
    </lineage>
</organism>
<dbReference type="WBParaSite" id="SSLN_0000849301-mRNA-1">
    <property type="protein sequence ID" value="SSLN_0000849301-mRNA-1"/>
    <property type="gene ID" value="SSLN_0000849301"/>
</dbReference>
<evidence type="ECO:0000256" key="1">
    <source>
        <dbReference type="ARBA" id="ARBA00022741"/>
    </source>
</evidence>
<dbReference type="Proteomes" id="UP000275846">
    <property type="component" value="Unassembled WGS sequence"/>
</dbReference>
<protein>
    <submittedName>
        <fullName evidence="5">Tubulin domain-containing protein</fullName>
    </submittedName>
</protein>
<dbReference type="AlphaFoldDB" id="A0A183SVC1"/>
<keyword evidence="4" id="KW-1185">Reference proteome</keyword>
<name>A0A183SVC1_SCHSO</name>